<dbReference type="OrthoDB" id="5329963at2"/>
<name>A0A418PLT6_9BACT</name>
<organism evidence="1 2">
    <name type="scientific">Algoriphagus lacus</name>
    <dbReference type="NCBI Taxonomy" id="2056311"/>
    <lineage>
        <taxon>Bacteria</taxon>
        <taxon>Pseudomonadati</taxon>
        <taxon>Bacteroidota</taxon>
        <taxon>Cytophagia</taxon>
        <taxon>Cytophagales</taxon>
        <taxon>Cyclobacteriaceae</taxon>
        <taxon>Algoriphagus</taxon>
    </lineage>
</organism>
<dbReference type="SUPFAM" id="SSF53335">
    <property type="entry name" value="S-adenosyl-L-methionine-dependent methyltransferases"/>
    <property type="match status" value="1"/>
</dbReference>
<comment type="caution">
    <text evidence="1">The sequence shown here is derived from an EMBL/GenBank/DDBJ whole genome shotgun (WGS) entry which is preliminary data.</text>
</comment>
<keyword evidence="2" id="KW-1185">Reference proteome</keyword>
<dbReference type="RefSeq" id="WP_119479563.1">
    <property type="nucleotide sequence ID" value="NZ_QXML01000015.1"/>
</dbReference>
<protein>
    <recommendedName>
        <fullName evidence="3">Methyltransferase FkbM domain-containing protein</fullName>
    </recommendedName>
</protein>
<evidence type="ECO:0000313" key="2">
    <source>
        <dbReference type="Proteomes" id="UP000283522"/>
    </source>
</evidence>
<dbReference type="InterPro" id="IPR029063">
    <property type="entry name" value="SAM-dependent_MTases_sf"/>
</dbReference>
<dbReference type="EMBL" id="QXML01000015">
    <property type="protein sequence ID" value="RIW12279.1"/>
    <property type="molecule type" value="Genomic_DNA"/>
</dbReference>
<proteinExistence type="predicted"/>
<accession>A0A418PLT6</accession>
<reference evidence="1 2" key="1">
    <citation type="submission" date="2018-09" db="EMBL/GenBank/DDBJ databases">
        <authorList>
            <person name="Wang X."/>
            <person name="Du Z."/>
        </authorList>
    </citation>
    <scope>NUCLEOTIDE SEQUENCE [LARGE SCALE GENOMIC DNA]</scope>
    <source>
        <strain evidence="1 2">N3</strain>
    </source>
</reference>
<dbReference type="Proteomes" id="UP000283522">
    <property type="component" value="Unassembled WGS sequence"/>
</dbReference>
<evidence type="ECO:0008006" key="3">
    <source>
        <dbReference type="Google" id="ProtNLM"/>
    </source>
</evidence>
<dbReference type="AlphaFoldDB" id="A0A418PLT6"/>
<sequence>MPQKNNLFQKLRLWFYVLRQNRFRDKLTKRILKFTSSPEGKKYEAEGAFIASHGLTVFPYPFQFNYDRSKVELGFSEEYPYFDYKGKPLFLPKSWSSDKAKAYANDVLKEQDAQSPHVYNTPLFTLDQEDILLDIGCGDANFSLESIEKVKKVFLFESDPKWVIPLDKTFQKWKNKVQFFNRRVGTDLDSIDLSKIKDLASQQVVFKIDVDGAEREVLKLIDPLLNQLKSIKVAICTYHQNQDASDFEHWFKTRGFDTSFGKGYMVFHPDAQIKKPFFRPGVLFAYRNSVTSLSNQ</sequence>
<evidence type="ECO:0000313" key="1">
    <source>
        <dbReference type="EMBL" id="RIW12279.1"/>
    </source>
</evidence>
<dbReference type="Gene3D" id="3.40.50.150">
    <property type="entry name" value="Vaccinia Virus protein VP39"/>
    <property type="match status" value="1"/>
</dbReference>
<gene>
    <name evidence="1" type="ORF">D0X99_19545</name>
</gene>